<evidence type="ECO:0008006" key="3">
    <source>
        <dbReference type="Google" id="ProtNLM"/>
    </source>
</evidence>
<evidence type="ECO:0000313" key="2">
    <source>
        <dbReference type="Proteomes" id="UP000281061"/>
    </source>
</evidence>
<organism evidence="1 2">
    <name type="scientific">Lactiplantibacillus pentosus</name>
    <name type="common">Lactobacillus pentosus</name>
    <dbReference type="NCBI Taxonomy" id="1589"/>
    <lineage>
        <taxon>Bacteria</taxon>
        <taxon>Bacillati</taxon>
        <taxon>Bacillota</taxon>
        <taxon>Bacilli</taxon>
        <taxon>Lactobacillales</taxon>
        <taxon>Lactobacillaceae</taxon>
        <taxon>Lactiplantibacillus</taxon>
    </lineage>
</organism>
<sequence length="1200" mass="138964">MALDVVPMFSTMNNFQKNNNNSGRLMTLALPTGSGKTYTVIQYVSKQVVHSTERFFFIANQNKSLNEDGFKSAIKHEWRARHKSRNKAEFEQFYIHKVAVLRSLKKSVEEITRIPLPGELQQDKKVNDTWNALSEVHEVVEQHDQSDGKLGIQDFSSLKPAYLDFQAAVRHMLATKVNVSEPLTLSDKDKIRKYVNEKQTQLTEFVNRHFPMIDLKNRQLIIVVAAKFIQSYISFWGANSISVSSSDVLGNATLIFDEIDGLKPILLNKIIEDSLKIPLDFQPFFWQIYAGVNDVQKTRSAEIMSILRKDHALKMLKERTNALARKYDLLKDYKTEDVKDTTNFIFNLDKVQLTSSESLWAKRDKQDKGIKITPKKPMEEDDIGLYGMVEEVNRFIKKFVQQVVTWAHSYQEHVNQQRSEIDNYYNFADAVRTICDTLRFPAEAKKIVLQEVEALSNMGGRVIKSSHVGHYGQSLQAHGMQLFSLVDSDAHLNRTEISAAFIYVTPEQFLLKLTQKNRVLGLSATADLETVISNFDFKYLGEQLGDSLMRGVNLIPAETKSELNLNARYRDRDGRVDIVDVDPKMDEYEDQRMMRSLILRYKSDFKVTESNSDAVNKLEILVSQYMLTIKRKQRNHDNDYQYFQQRYVELFGAFICFLADDSQWVALGLQSVLPKQDSAVNSYRMSETFINQVFDLLVTIICHDEQPTPQLRIIAKRDHKESIENQVQQSLKLRSTKGTRVFLLSSYKTLGVSVNLVRSITETERKNIINVAPDNVDSTDARFNKVDINAIYLGPITHLFTLIPEFAEKEKMSQYMRGYYEDMELVDADEIIPLDVKEYSRKRSLGIPARQFRQTISYVGAHTQSVLQAVGRLDRTFNKAKTTTVMVGDDILNYYNVESMEDFQLGPIAKALQQYQLQENYHIITADSVNRERWQNNTMQSQRYFSNVARVLQENQKSAQLYQHAREYYLKFPTLEENPHAEKVAYAYLNMRRNRYYVDRLQPNDGGEAFHFLEDGHGNECVSEEQSGLTTVLAYPGMKTHFEAQEWATEWKTQNYILNPAQFDNYRGILGEVAARFIIEDQWHFKLHELSGELTELFDYQGKNQILVDVKNWNHPHDHDVEDERIWALKKLDRVCEVTNKSDWKVLIVNLIEPDSMLTFGTQLLNNQRIMEVPYLIDRQGQFALNAIDKKKVEDFLDGR</sequence>
<dbReference type="EMBL" id="RDCL01000090">
    <property type="protein sequence ID" value="RMW52484.1"/>
    <property type="molecule type" value="Genomic_DNA"/>
</dbReference>
<protein>
    <recommendedName>
        <fullName evidence="3">Helicase/UvrB N-terminal domain-containing protein</fullName>
    </recommendedName>
</protein>
<proteinExistence type="predicted"/>
<name>A0AB37RE16_LACPE</name>
<gene>
    <name evidence="1" type="ORF">D6U17_13125</name>
</gene>
<accession>A0AB37RE16</accession>
<comment type="caution">
    <text evidence="1">The sequence shown here is derived from an EMBL/GenBank/DDBJ whole genome shotgun (WGS) entry which is preliminary data.</text>
</comment>
<dbReference type="AlphaFoldDB" id="A0AB37RE16"/>
<dbReference type="Proteomes" id="UP000281061">
    <property type="component" value="Unassembled WGS sequence"/>
</dbReference>
<reference evidence="1 2" key="1">
    <citation type="submission" date="2018-10" db="EMBL/GenBank/DDBJ databases">
        <title>Genome sequences of five Lactobacillus pentosus strains isolated from brines of traditionally fermented spanish-style green table olives and differences between them.</title>
        <authorList>
            <person name="Jimenez Diaz R."/>
        </authorList>
    </citation>
    <scope>NUCLEOTIDE SEQUENCE [LARGE SCALE GENOMIC DNA]</scope>
    <source>
        <strain evidence="1 2">IG8</strain>
    </source>
</reference>
<dbReference type="RefSeq" id="WP_122212018.1">
    <property type="nucleotide sequence ID" value="NZ_RDCH01000078.1"/>
</dbReference>
<evidence type="ECO:0000313" key="1">
    <source>
        <dbReference type="EMBL" id="RMW52484.1"/>
    </source>
</evidence>